<dbReference type="Pfam" id="PF25019">
    <property type="entry name" value="LRR_R13L1-DRL21"/>
    <property type="match status" value="1"/>
</dbReference>
<dbReference type="OrthoDB" id="1305252at2759"/>
<dbReference type="PANTHER" id="PTHR47186">
    <property type="entry name" value="LEUCINE-RICH REPEAT-CONTAINING PROTEIN 57"/>
    <property type="match status" value="1"/>
</dbReference>
<dbReference type="EMBL" id="MLFT02000011">
    <property type="protein sequence ID" value="PHT35209.1"/>
    <property type="molecule type" value="Genomic_DNA"/>
</dbReference>
<dbReference type="Proteomes" id="UP000224567">
    <property type="component" value="Unassembled WGS sequence"/>
</dbReference>
<comment type="caution">
    <text evidence="2">The sequence shown here is derived from an EMBL/GenBank/DDBJ whole genome shotgun (WGS) entry which is preliminary data.</text>
</comment>
<dbReference type="PANTHER" id="PTHR47186:SF19">
    <property type="entry name" value="LEUCINE-RICH REPEAT-CONTAINING PROTEIN 2"/>
    <property type="match status" value="1"/>
</dbReference>
<evidence type="ECO:0000313" key="2">
    <source>
        <dbReference type="EMBL" id="PHT35209.1"/>
    </source>
</evidence>
<evidence type="ECO:0000259" key="1">
    <source>
        <dbReference type="Pfam" id="PF25019"/>
    </source>
</evidence>
<dbReference type="InterPro" id="IPR032675">
    <property type="entry name" value="LRR_dom_sf"/>
</dbReference>
<dbReference type="InterPro" id="IPR056789">
    <property type="entry name" value="LRR_R13L1-DRL21"/>
</dbReference>
<name>A0A2G2VQF2_CAPBA</name>
<evidence type="ECO:0000313" key="3">
    <source>
        <dbReference type="Proteomes" id="UP000224567"/>
    </source>
</evidence>
<reference evidence="2 3" key="1">
    <citation type="journal article" date="2017" name="Genome Biol.">
        <title>New reference genome sequences of hot pepper reveal the massive evolution of plant disease-resistance genes by retroduplication.</title>
        <authorList>
            <person name="Kim S."/>
            <person name="Park J."/>
            <person name="Yeom S.I."/>
            <person name="Kim Y.M."/>
            <person name="Seo E."/>
            <person name="Kim K.T."/>
            <person name="Kim M.S."/>
            <person name="Lee J.M."/>
            <person name="Cheong K."/>
            <person name="Shin H.S."/>
            <person name="Kim S.B."/>
            <person name="Han K."/>
            <person name="Lee J."/>
            <person name="Park M."/>
            <person name="Lee H.A."/>
            <person name="Lee H.Y."/>
            <person name="Lee Y."/>
            <person name="Oh S."/>
            <person name="Lee J.H."/>
            <person name="Choi E."/>
            <person name="Choi E."/>
            <person name="Lee S.E."/>
            <person name="Jeon J."/>
            <person name="Kim H."/>
            <person name="Choi G."/>
            <person name="Song H."/>
            <person name="Lee J."/>
            <person name="Lee S.C."/>
            <person name="Kwon J.K."/>
            <person name="Lee H.Y."/>
            <person name="Koo N."/>
            <person name="Hong Y."/>
            <person name="Kim R.W."/>
            <person name="Kang W.H."/>
            <person name="Huh J.H."/>
            <person name="Kang B.C."/>
            <person name="Yang T.J."/>
            <person name="Lee Y.H."/>
            <person name="Bennetzen J.L."/>
            <person name="Choi D."/>
        </authorList>
    </citation>
    <scope>NUCLEOTIDE SEQUENCE [LARGE SCALE GENOMIC DNA]</scope>
    <source>
        <strain evidence="3">cv. PBC81</strain>
    </source>
</reference>
<dbReference type="AlphaFoldDB" id="A0A2G2VQF2"/>
<accession>A0A2G2VQF2</accession>
<feature type="domain" description="R13L1/DRL21-like LRR repeat region" evidence="1">
    <location>
        <begin position="45"/>
        <end position="92"/>
    </location>
</feature>
<sequence length="389" mass="44915">MENIINLRHLDISKTSCLKMPLHLSKLKSLQVLVGAKFLLGGFRMEDLGEIHNYFGSLSILELQNVGDRWNAQKANMREKNHVEKLSLEWRKLKLSLRNCKDCFSLPALGQLPCLKFLSIREMHRITEVTGEFYGSPSSKKPFNSLEKLEFTEMPEWKQWHVLGKGEFPALKLMGKLPENIFFLTELRIPRCPELNLETPIQLSSLKWFEVSGSPKAGVLFDEAKLFTSQLEGMKKIEDLCISDCNSLTSLPTSILSNTLKIIGIYRCQKLNSDSSKMNRNMFLEKLRLDGCDSISLPELVPRACYLWIQICQNLIRFLIPNGTERLDIWWCKKLEIISVACRTQMTSLHIYDCKKLKRLPERMQELLLSLKELRLWDCLEIESFPDGG</sequence>
<keyword evidence="3" id="KW-1185">Reference proteome</keyword>
<reference evidence="3" key="2">
    <citation type="journal article" date="2017" name="J. Anim. Genet.">
        <title>Multiple reference genome sequences of hot pepper reveal the massive evolution of plant disease resistance genes by retroduplication.</title>
        <authorList>
            <person name="Kim S."/>
            <person name="Park J."/>
            <person name="Yeom S.-I."/>
            <person name="Kim Y.-M."/>
            <person name="Seo E."/>
            <person name="Kim K.-T."/>
            <person name="Kim M.-S."/>
            <person name="Lee J.M."/>
            <person name="Cheong K."/>
            <person name="Shin H.-S."/>
            <person name="Kim S.-B."/>
            <person name="Han K."/>
            <person name="Lee J."/>
            <person name="Park M."/>
            <person name="Lee H.-A."/>
            <person name="Lee H.-Y."/>
            <person name="Lee Y."/>
            <person name="Oh S."/>
            <person name="Lee J.H."/>
            <person name="Choi E."/>
            <person name="Choi E."/>
            <person name="Lee S.E."/>
            <person name="Jeon J."/>
            <person name="Kim H."/>
            <person name="Choi G."/>
            <person name="Song H."/>
            <person name="Lee J."/>
            <person name="Lee S.-C."/>
            <person name="Kwon J.-K."/>
            <person name="Lee H.-Y."/>
            <person name="Koo N."/>
            <person name="Hong Y."/>
            <person name="Kim R.W."/>
            <person name="Kang W.-H."/>
            <person name="Huh J.H."/>
            <person name="Kang B.-C."/>
            <person name="Yang T.-J."/>
            <person name="Lee Y.-H."/>
            <person name="Bennetzen J.L."/>
            <person name="Choi D."/>
        </authorList>
    </citation>
    <scope>NUCLEOTIDE SEQUENCE [LARGE SCALE GENOMIC DNA]</scope>
    <source>
        <strain evidence="3">cv. PBC81</strain>
    </source>
</reference>
<organism evidence="2 3">
    <name type="scientific">Capsicum baccatum</name>
    <name type="common">Peruvian pepper</name>
    <dbReference type="NCBI Taxonomy" id="33114"/>
    <lineage>
        <taxon>Eukaryota</taxon>
        <taxon>Viridiplantae</taxon>
        <taxon>Streptophyta</taxon>
        <taxon>Embryophyta</taxon>
        <taxon>Tracheophyta</taxon>
        <taxon>Spermatophyta</taxon>
        <taxon>Magnoliopsida</taxon>
        <taxon>eudicotyledons</taxon>
        <taxon>Gunneridae</taxon>
        <taxon>Pentapetalae</taxon>
        <taxon>asterids</taxon>
        <taxon>lamiids</taxon>
        <taxon>Solanales</taxon>
        <taxon>Solanaceae</taxon>
        <taxon>Solanoideae</taxon>
        <taxon>Capsiceae</taxon>
        <taxon>Capsicum</taxon>
    </lineage>
</organism>
<dbReference type="Gene3D" id="3.80.10.10">
    <property type="entry name" value="Ribonuclease Inhibitor"/>
    <property type="match status" value="2"/>
</dbReference>
<gene>
    <name evidence="2" type="ORF">CQW23_27009</name>
</gene>
<dbReference type="STRING" id="33114.A0A2G2VQF2"/>
<protein>
    <recommendedName>
        <fullName evidence="1">R13L1/DRL21-like LRR repeat region domain-containing protein</fullName>
    </recommendedName>
</protein>
<proteinExistence type="predicted"/>
<dbReference type="SUPFAM" id="SSF52058">
    <property type="entry name" value="L domain-like"/>
    <property type="match status" value="2"/>
</dbReference>